<accession>A0AAE0F4G1</accession>
<dbReference type="AlphaFoldDB" id="A0AAE0F4G1"/>
<evidence type="ECO:0000313" key="2">
    <source>
        <dbReference type="EMBL" id="KAK3249985.1"/>
    </source>
</evidence>
<dbReference type="Proteomes" id="UP001190700">
    <property type="component" value="Unassembled WGS sequence"/>
</dbReference>
<evidence type="ECO:0000256" key="1">
    <source>
        <dbReference type="SAM" id="Phobius"/>
    </source>
</evidence>
<proteinExistence type="predicted"/>
<feature type="transmembrane region" description="Helical" evidence="1">
    <location>
        <begin position="12"/>
        <end position="33"/>
    </location>
</feature>
<evidence type="ECO:0000313" key="3">
    <source>
        <dbReference type="Proteomes" id="UP001190700"/>
    </source>
</evidence>
<protein>
    <submittedName>
        <fullName evidence="2">Uncharacterized protein</fullName>
    </submittedName>
</protein>
<dbReference type="EMBL" id="LGRX02026973">
    <property type="protein sequence ID" value="KAK3249985.1"/>
    <property type="molecule type" value="Genomic_DNA"/>
</dbReference>
<keyword evidence="1" id="KW-1133">Transmembrane helix</keyword>
<comment type="caution">
    <text evidence="2">The sequence shown here is derived from an EMBL/GenBank/DDBJ whole genome shotgun (WGS) entry which is preliminary data.</text>
</comment>
<keyword evidence="3" id="KW-1185">Reference proteome</keyword>
<keyword evidence="1" id="KW-0812">Transmembrane</keyword>
<keyword evidence="1" id="KW-0472">Membrane</keyword>
<name>A0AAE0F4G1_9CHLO</name>
<sequence length="77" mass="8546">MLAVAPVNDPVTVVPSFALVLSWAVVCALGMALTEEGLRPAFRGFENGDGGYGIRSEKHVASKWWRWMMMMMMKKKG</sequence>
<gene>
    <name evidence="2" type="ORF">CYMTET_40615</name>
</gene>
<reference evidence="2 3" key="1">
    <citation type="journal article" date="2015" name="Genome Biol. Evol.">
        <title>Comparative Genomics of a Bacterivorous Green Alga Reveals Evolutionary Causalities and Consequences of Phago-Mixotrophic Mode of Nutrition.</title>
        <authorList>
            <person name="Burns J.A."/>
            <person name="Paasch A."/>
            <person name="Narechania A."/>
            <person name="Kim E."/>
        </authorList>
    </citation>
    <scope>NUCLEOTIDE SEQUENCE [LARGE SCALE GENOMIC DNA]</scope>
    <source>
        <strain evidence="2 3">PLY_AMNH</strain>
    </source>
</reference>
<organism evidence="2 3">
    <name type="scientific">Cymbomonas tetramitiformis</name>
    <dbReference type="NCBI Taxonomy" id="36881"/>
    <lineage>
        <taxon>Eukaryota</taxon>
        <taxon>Viridiplantae</taxon>
        <taxon>Chlorophyta</taxon>
        <taxon>Pyramimonadophyceae</taxon>
        <taxon>Pyramimonadales</taxon>
        <taxon>Pyramimonadaceae</taxon>
        <taxon>Cymbomonas</taxon>
    </lineage>
</organism>